<name>A0A5M6CXP9_9BACT</name>
<sequence>MTQLERVFVRFRGRTIGPFSPEKIQEMVRRGQVTRMHELSGDGLSWMKADQFGSFFPRVSSVQSGDLAAEASNVPPGGQGGGAAATANENASAQWYAHVNGEKQGPVSMDQMRLYAEAKILKKDSLVWKNGMDAWKPAVEVLGELFGKTGKEGMVSSSAGDEAEAGGMTPITGELSSQYAGTLMLGIALLATGGVLVIAQLFALSQGTGPTNADYLATAVRVALGLVLGMAGVLALQVAAKIQSLREYASPAAALMTVKTASQFWLYAGVGLMVYLVILVVVLVIALATNVALLDVLV</sequence>
<organism evidence="4 5">
    <name type="scientific">Roseiconus nitratireducens</name>
    <dbReference type="NCBI Taxonomy" id="2605748"/>
    <lineage>
        <taxon>Bacteria</taxon>
        <taxon>Pseudomonadati</taxon>
        <taxon>Planctomycetota</taxon>
        <taxon>Planctomycetia</taxon>
        <taxon>Pirellulales</taxon>
        <taxon>Pirellulaceae</taxon>
        <taxon>Roseiconus</taxon>
    </lineage>
</organism>
<keyword evidence="2" id="KW-1133">Transmembrane helix</keyword>
<keyword evidence="2" id="KW-0812">Transmembrane</keyword>
<dbReference type="Proteomes" id="UP000324479">
    <property type="component" value="Unassembled WGS sequence"/>
</dbReference>
<feature type="transmembrane region" description="Helical" evidence="2">
    <location>
        <begin position="215"/>
        <end position="236"/>
    </location>
</feature>
<comment type="caution">
    <text evidence="4">The sequence shown here is derived from an EMBL/GenBank/DDBJ whole genome shotgun (WGS) entry which is preliminary data.</text>
</comment>
<feature type="region of interest" description="Disordered" evidence="1">
    <location>
        <begin position="67"/>
        <end position="86"/>
    </location>
</feature>
<evidence type="ECO:0000256" key="2">
    <source>
        <dbReference type="SAM" id="Phobius"/>
    </source>
</evidence>
<evidence type="ECO:0000256" key="1">
    <source>
        <dbReference type="SAM" id="MobiDB-lite"/>
    </source>
</evidence>
<feature type="transmembrane region" description="Helical" evidence="2">
    <location>
        <begin position="264"/>
        <end position="288"/>
    </location>
</feature>
<dbReference type="EMBL" id="VWOX01000016">
    <property type="protein sequence ID" value="KAA5539883.1"/>
    <property type="molecule type" value="Genomic_DNA"/>
</dbReference>
<dbReference type="InterPro" id="IPR035445">
    <property type="entry name" value="GYF-like_dom_sf"/>
</dbReference>
<reference evidence="4 5" key="1">
    <citation type="submission" date="2019-08" db="EMBL/GenBank/DDBJ databases">
        <authorList>
            <person name="Dhanesh K."/>
            <person name="Kumar G."/>
            <person name="Sasikala C."/>
            <person name="Venkata Ramana C."/>
        </authorList>
    </citation>
    <scope>NUCLEOTIDE SEQUENCE [LARGE SCALE GENOMIC DNA]</scope>
    <source>
        <strain evidence="4 5">JC645</strain>
    </source>
</reference>
<dbReference type="InterPro" id="IPR025640">
    <property type="entry name" value="GYF_2"/>
</dbReference>
<dbReference type="RefSeq" id="WP_150078946.1">
    <property type="nucleotide sequence ID" value="NZ_VWOX01000016.1"/>
</dbReference>
<evidence type="ECO:0000259" key="3">
    <source>
        <dbReference type="Pfam" id="PF14237"/>
    </source>
</evidence>
<keyword evidence="5" id="KW-1185">Reference proteome</keyword>
<dbReference type="Gene3D" id="3.30.1490.40">
    <property type="match status" value="1"/>
</dbReference>
<proteinExistence type="predicted"/>
<evidence type="ECO:0000313" key="4">
    <source>
        <dbReference type="EMBL" id="KAA5539883.1"/>
    </source>
</evidence>
<feature type="transmembrane region" description="Helical" evidence="2">
    <location>
        <begin position="183"/>
        <end position="203"/>
    </location>
</feature>
<evidence type="ECO:0000313" key="5">
    <source>
        <dbReference type="Proteomes" id="UP000324479"/>
    </source>
</evidence>
<keyword evidence="2" id="KW-0472">Membrane</keyword>
<protein>
    <submittedName>
        <fullName evidence="4">DUF4339 domain-containing protein</fullName>
    </submittedName>
</protein>
<dbReference type="Pfam" id="PF14237">
    <property type="entry name" value="GYF_2"/>
    <property type="match status" value="1"/>
</dbReference>
<accession>A0A5M6CXP9</accession>
<dbReference type="AlphaFoldDB" id="A0A5M6CXP9"/>
<feature type="domain" description="GYF" evidence="3">
    <location>
        <begin position="95"/>
        <end position="141"/>
    </location>
</feature>
<gene>
    <name evidence="4" type="ORF">FYK55_22810</name>
</gene>